<sequence length="304" mass="34188">MNEQLAFKLGRAFKLGVMYGLGRTYADLGKARDAEKDPEDWITSHGTHIPVGKSGKLEGKVGKKIERQAEQSNQEKNNQQKRPKQPTFPKSEKNLLEEPPSKDTTSYVRKAQGNLNKAITNYYDNELRGGTVPTVVELNGKETPAVVTFSSEARSEFKKFQPNLKDILNALPYVPEVIESGDYPGRREEPNHGKQVAFHTKMKTFNINGKEKTIFVDIGETKYGTLHPYSVNTNGVESFESKKRRFETAMKRKKEKAGDAALLPSSKDSVMILHGSQSLLRPVRGRLPQEDEAVKMSVLRIRIL</sequence>
<dbReference type="GeneID" id="43348498"/>
<dbReference type="HOGENOM" id="CLU_079618_0_0_4"/>
<comment type="caution">
    <text evidence="3">The sequence shown here is derived from an EMBL/GenBank/DDBJ whole genome shotgun (WGS) entry which is preliminary data.</text>
</comment>
<reference evidence="3 4" key="1">
    <citation type="submission" date="2011-02" db="EMBL/GenBank/DDBJ databases">
        <authorList>
            <person name="Weinstock G."/>
            <person name="Sodergren E."/>
            <person name="Clifton S."/>
            <person name="Fulton L."/>
            <person name="Fulton B."/>
            <person name="Courtney L."/>
            <person name="Fronick C."/>
            <person name="Harrison M."/>
            <person name="Strong C."/>
            <person name="Farmer C."/>
            <person name="Delahaunty K."/>
            <person name="Markovic C."/>
            <person name="Hall O."/>
            <person name="Minx P."/>
            <person name="Tomlinson C."/>
            <person name="Mitreva M."/>
            <person name="Hou S."/>
            <person name="Chen J."/>
            <person name="Wollam A."/>
            <person name="Pepin K.H."/>
            <person name="Johnson M."/>
            <person name="Bhonagiri V."/>
            <person name="Zhang X."/>
            <person name="Suruliraj S."/>
            <person name="Warren W."/>
            <person name="Chinwalla A."/>
            <person name="Mardis E.R."/>
            <person name="Wilson R.K."/>
        </authorList>
    </citation>
    <scope>NUCLEOTIDE SEQUENCE [LARGE SCALE GENOMIC DNA]</scope>
    <source>
        <strain evidence="3 4">YIT 11859</strain>
    </source>
</reference>
<organism evidence="3 4">
    <name type="scientific">Parasutterella excrementihominis YIT 11859</name>
    <dbReference type="NCBI Taxonomy" id="762966"/>
    <lineage>
        <taxon>Bacteria</taxon>
        <taxon>Pseudomonadati</taxon>
        <taxon>Pseudomonadota</taxon>
        <taxon>Betaproteobacteria</taxon>
        <taxon>Burkholderiales</taxon>
        <taxon>Sutterellaceae</taxon>
        <taxon>Parasutterella</taxon>
    </lineage>
</organism>
<gene>
    <name evidence="3" type="ORF">HMPREF9439_01042</name>
</gene>
<feature type="compositionally biased region" description="Basic and acidic residues" evidence="1">
    <location>
        <begin position="90"/>
        <end position="101"/>
    </location>
</feature>
<dbReference type="eggNOG" id="ENOG5033V4P">
    <property type="taxonomic scope" value="Bacteria"/>
</dbReference>
<feature type="region of interest" description="Disordered" evidence="1">
    <location>
        <begin position="32"/>
        <end position="108"/>
    </location>
</feature>
<dbReference type="RefSeq" id="WP_008863950.1">
    <property type="nucleotide sequence ID" value="NZ_GL883695.1"/>
</dbReference>
<dbReference type="EMBL" id="AFBP01000022">
    <property type="protein sequence ID" value="EGG55789.1"/>
    <property type="molecule type" value="Genomic_DNA"/>
</dbReference>
<evidence type="ECO:0000256" key="1">
    <source>
        <dbReference type="SAM" id="MobiDB-lite"/>
    </source>
</evidence>
<feature type="domain" description="Large polyvalent protein-associated" evidence="2">
    <location>
        <begin position="112"/>
        <end position="225"/>
    </location>
</feature>
<dbReference type="Pfam" id="PF18798">
    <property type="entry name" value="LPD3"/>
    <property type="match status" value="1"/>
</dbReference>
<keyword evidence="4" id="KW-1185">Reference proteome</keyword>
<proteinExistence type="predicted"/>
<name>F3QJE1_9BURK</name>
<feature type="compositionally biased region" description="Basic and acidic residues" evidence="1">
    <location>
        <begin position="55"/>
        <end position="69"/>
    </location>
</feature>
<evidence type="ECO:0000313" key="4">
    <source>
        <dbReference type="Proteomes" id="UP000005156"/>
    </source>
</evidence>
<evidence type="ECO:0000313" key="3">
    <source>
        <dbReference type="EMBL" id="EGG55789.1"/>
    </source>
</evidence>
<dbReference type="AlphaFoldDB" id="F3QJE1"/>
<protein>
    <submittedName>
        <fullName evidence="3">Conserved domain protein</fullName>
    </submittedName>
</protein>
<dbReference type="Proteomes" id="UP000005156">
    <property type="component" value="Unassembled WGS sequence"/>
</dbReference>
<dbReference type="InterPro" id="IPR040824">
    <property type="entry name" value="LPD3"/>
</dbReference>
<evidence type="ECO:0000259" key="2">
    <source>
        <dbReference type="Pfam" id="PF18798"/>
    </source>
</evidence>
<accession>F3QJE1</accession>